<keyword evidence="5 6" id="KW-0472">Membrane</keyword>
<dbReference type="EMBL" id="LR743593">
    <property type="protein sequence ID" value="CAA2621147.1"/>
    <property type="molecule type" value="Genomic_DNA"/>
</dbReference>
<evidence type="ECO:0000256" key="4">
    <source>
        <dbReference type="ARBA" id="ARBA00022989"/>
    </source>
</evidence>
<feature type="transmembrane region" description="Helical" evidence="6">
    <location>
        <begin position="6"/>
        <end position="27"/>
    </location>
</feature>
<comment type="subcellular location">
    <subcellularLocation>
        <location evidence="1">Membrane</location>
        <topology evidence="1">Multi-pass membrane protein</topology>
    </subcellularLocation>
</comment>
<reference evidence="7 8" key="1">
    <citation type="submission" date="2019-12" db="EMBL/GenBank/DDBJ databases">
        <authorList>
            <person name="Scholz U."/>
            <person name="Mascher M."/>
            <person name="Fiebig A."/>
        </authorList>
    </citation>
    <scope>NUCLEOTIDE SEQUENCE</scope>
</reference>
<feature type="transmembrane region" description="Helical" evidence="6">
    <location>
        <begin position="270"/>
        <end position="290"/>
    </location>
</feature>
<feature type="transmembrane region" description="Helical" evidence="6">
    <location>
        <begin position="39"/>
        <end position="63"/>
    </location>
</feature>
<comment type="similarity">
    <text evidence="2">Belongs to the TMEM19 family.</text>
</comment>
<evidence type="ECO:0000256" key="5">
    <source>
        <dbReference type="ARBA" id="ARBA00023136"/>
    </source>
</evidence>
<feature type="transmembrane region" description="Helical" evidence="6">
    <location>
        <begin position="209"/>
        <end position="229"/>
    </location>
</feature>
<evidence type="ECO:0000256" key="2">
    <source>
        <dbReference type="ARBA" id="ARBA00009012"/>
    </source>
</evidence>
<dbReference type="PANTHER" id="PTHR13353">
    <property type="entry name" value="TRANSMEMBRANE PROTEIN 19"/>
    <property type="match status" value="1"/>
</dbReference>
<dbReference type="PANTHER" id="PTHR13353:SF14">
    <property type="entry name" value="PROTEIN PGR"/>
    <property type="match status" value="1"/>
</dbReference>
<dbReference type="GO" id="GO:0016020">
    <property type="term" value="C:membrane"/>
    <property type="evidence" value="ECO:0007669"/>
    <property type="project" value="UniProtKB-SubCell"/>
</dbReference>
<evidence type="ECO:0000313" key="8">
    <source>
        <dbReference type="Proteomes" id="UP001189122"/>
    </source>
</evidence>
<protein>
    <submittedName>
        <fullName evidence="7">Uncharacterized protein</fullName>
    </submittedName>
</protein>
<gene>
    <name evidence="7" type="ORF">SI7747_06007261</name>
</gene>
<dbReference type="EMBL" id="CACRZD030000006">
    <property type="protein sequence ID" value="CAA6660858.1"/>
    <property type="molecule type" value="Genomic_DNA"/>
</dbReference>
<organism evidence="7">
    <name type="scientific">Spirodela intermedia</name>
    <name type="common">Intermediate duckweed</name>
    <dbReference type="NCBI Taxonomy" id="51605"/>
    <lineage>
        <taxon>Eukaryota</taxon>
        <taxon>Viridiplantae</taxon>
        <taxon>Streptophyta</taxon>
        <taxon>Embryophyta</taxon>
        <taxon>Tracheophyta</taxon>
        <taxon>Spermatophyta</taxon>
        <taxon>Magnoliopsida</taxon>
        <taxon>Liliopsida</taxon>
        <taxon>Araceae</taxon>
        <taxon>Lemnoideae</taxon>
        <taxon>Spirodela</taxon>
    </lineage>
</organism>
<evidence type="ECO:0000256" key="6">
    <source>
        <dbReference type="SAM" id="Phobius"/>
    </source>
</evidence>
<dbReference type="AlphaFoldDB" id="A0A7I8IS83"/>
<keyword evidence="8" id="KW-1185">Reference proteome</keyword>
<name>A0A7I8IS83_SPIIN</name>
<accession>A0A7I8IS83</accession>
<keyword evidence="3 6" id="KW-0812">Transmembrane</keyword>
<feature type="transmembrane region" description="Helical" evidence="6">
    <location>
        <begin position="180"/>
        <end position="202"/>
    </location>
</feature>
<dbReference type="Proteomes" id="UP001189122">
    <property type="component" value="Unassembled WGS sequence"/>
</dbReference>
<keyword evidence="4 6" id="KW-1133">Transmembrane helix</keyword>
<evidence type="ECO:0000313" key="7">
    <source>
        <dbReference type="EMBL" id="CAA2621147.1"/>
    </source>
</evidence>
<dbReference type="InterPro" id="IPR002794">
    <property type="entry name" value="DUF92_TMEM19"/>
</dbReference>
<evidence type="ECO:0000256" key="1">
    <source>
        <dbReference type="ARBA" id="ARBA00004141"/>
    </source>
</evidence>
<dbReference type="Pfam" id="PF01940">
    <property type="entry name" value="DUF92"/>
    <property type="match status" value="1"/>
</dbReference>
<evidence type="ECO:0000256" key="3">
    <source>
        <dbReference type="ARBA" id="ARBA00022692"/>
    </source>
</evidence>
<proteinExistence type="inferred from homology"/>
<sequence>MAAEVTGVLIRSVLAVILSSLIALRAVRRKSLDRSGAAAGFVVLAIHIAAGYRFGALILAFFFTSSQVTRLGTEVKRRLEDDFKEGGQRNWVQVLANSTIATFLVLIVGTLTHWQACCLDARESRTVTGLVGGIIGHYACCNGDTWSSELGILSNAQPRLITTFKKVQRGTNGGVTLQGLFAAAVGGGIIGLAYVVTGFLTARCSSEALLRQLLVIPVATAAGLSGSVIDSLLGATLQFSGFCSIRQKVVGRPGPSVKRISGMSILDNDAVNFVSVLLTTFLTSVACLYVF</sequence>